<comment type="caution">
    <text evidence="1">The sequence shown here is derived from an EMBL/GenBank/DDBJ whole genome shotgun (WGS) entry which is preliminary data.</text>
</comment>
<protein>
    <submittedName>
        <fullName evidence="1">Uncharacterized protein</fullName>
    </submittedName>
</protein>
<evidence type="ECO:0000313" key="1">
    <source>
        <dbReference type="EMBL" id="MDR6233515.1"/>
    </source>
</evidence>
<sequence length="98" mass="10900">MEYSKAYVDCLTALRRQLRKEQGLTIHLEETDAIPRMLVASLRSTEAETRALGERLAALSGVQLPAELPRPTLDIQESGFVSREFLASANRYVGPLRG</sequence>
<dbReference type="RefSeq" id="WP_309756481.1">
    <property type="nucleotide sequence ID" value="NZ_JAVJAF010000001.1"/>
</dbReference>
<dbReference type="EMBL" id="JAVJAF010000001">
    <property type="protein sequence ID" value="MDR6233515.1"/>
    <property type="molecule type" value="Genomic_DNA"/>
</dbReference>
<name>A0AAJ2BJG1_9PSED</name>
<dbReference type="AlphaFoldDB" id="A0AAJ2BJG1"/>
<dbReference type="Proteomes" id="UP001268036">
    <property type="component" value="Unassembled WGS sequence"/>
</dbReference>
<gene>
    <name evidence="1" type="ORF">QE440_001256</name>
</gene>
<organism evidence="1 2">
    <name type="scientific">Pseudomonas oryzihabitans</name>
    <dbReference type="NCBI Taxonomy" id="47885"/>
    <lineage>
        <taxon>Bacteria</taxon>
        <taxon>Pseudomonadati</taxon>
        <taxon>Pseudomonadota</taxon>
        <taxon>Gammaproteobacteria</taxon>
        <taxon>Pseudomonadales</taxon>
        <taxon>Pseudomonadaceae</taxon>
        <taxon>Pseudomonas</taxon>
    </lineage>
</organism>
<reference evidence="1" key="1">
    <citation type="submission" date="2023-08" db="EMBL/GenBank/DDBJ databases">
        <title>Functional and genomic diversity of the sorghum phyllosphere microbiome.</title>
        <authorList>
            <person name="Shade A."/>
        </authorList>
    </citation>
    <scope>NUCLEOTIDE SEQUENCE</scope>
    <source>
        <strain evidence="1">SORGH_AS_0201</strain>
    </source>
</reference>
<accession>A0AAJ2BJG1</accession>
<proteinExistence type="predicted"/>
<evidence type="ECO:0000313" key="2">
    <source>
        <dbReference type="Proteomes" id="UP001268036"/>
    </source>
</evidence>